<dbReference type="Gene3D" id="2.130.10.10">
    <property type="entry name" value="YVTN repeat-like/Quinoprotein amine dehydrogenase"/>
    <property type="match status" value="1"/>
</dbReference>
<feature type="repeat" description="WD" evidence="2">
    <location>
        <begin position="81"/>
        <end position="109"/>
    </location>
</feature>
<name>A0A7R9LI90_9ACAR</name>
<dbReference type="GO" id="GO:0032956">
    <property type="term" value="P:regulation of actin cytoskeleton organization"/>
    <property type="evidence" value="ECO:0007669"/>
    <property type="project" value="TreeGrafter"/>
</dbReference>
<sequence>MSAMVNIEEDGNDVILATGGYDHTIRFWSAHNGVCQRIVQHSDSVNALEITPNRHMLSAAGFQHIRMYDIVSSNPNPVVNYEGVSKNITSLGFQSDGKWMYSGGEDGSI</sequence>
<dbReference type="GO" id="GO:0031931">
    <property type="term" value="C:TORC1 complex"/>
    <property type="evidence" value="ECO:0007669"/>
    <property type="project" value="UniProtKB-UniRule"/>
</dbReference>
<comment type="subcellular location">
    <subcellularLocation>
        <location evidence="3">Cytoplasm</location>
    </subcellularLocation>
</comment>
<comment type="similarity">
    <text evidence="1 3">Belongs to the WD repeat LST8 family.</text>
</comment>
<comment type="function">
    <text evidence="3">Subunit of TORC1 and TORC2, which regulate cell growth and survival in response to nutrient and hormonal signals.</text>
</comment>
<dbReference type="GO" id="GO:0005737">
    <property type="term" value="C:cytoplasm"/>
    <property type="evidence" value="ECO:0007669"/>
    <property type="project" value="UniProtKB-SubCell"/>
</dbReference>
<proteinExistence type="inferred from homology"/>
<dbReference type="Pfam" id="PF00400">
    <property type="entry name" value="WD40"/>
    <property type="match status" value="2"/>
</dbReference>
<dbReference type="SUPFAM" id="SSF50978">
    <property type="entry name" value="WD40 repeat-like"/>
    <property type="match status" value="1"/>
</dbReference>
<dbReference type="PANTHER" id="PTHR19842">
    <property type="entry name" value="G BETA-LIKE PROTEIN GBL"/>
    <property type="match status" value="1"/>
</dbReference>
<organism evidence="4">
    <name type="scientific">Medioppia subpectinata</name>
    <dbReference type="NCBI Taxonomy" id="1979941"/>
    <lineage>
        <taxon>Eukaryota</taxon>
        <taxon>Metazoa</taxon>
        <taxon>Ecdysozoa</taxon>
        <taxon>Arthropoda</taxon>
        <taxon>Chelicerata</taxon>
        <taxon>Arachnida</taxon>
        <taxon>Acari</taxon>
        <taxon>Acariformes</taxon>
        <taxon>Sarcoptiformes</taxon>
        <taxon>Oribatida</taxon>
        <taxon>Brachypylina</taxon>
        <taxon>Oppioidea</taxon>
        <taxon>Oppiidae</taxon>
        <taxon>Medioppia</taxon>
    </lineage>
</organism>
<dbReference type="Proteomes" id="UP000759131">
    <property type="component" value="Unassembled WGS sequence"/>
</dbReference>
<gene>
    <name evidence="4" type="ORF">OSB1V03_LOCUS19050</name>
</gene>
<dbReference type="AlphaFoldDB" id="A0A7R9LI90"/>
<dbReference type="SMART" id="SM00320">
    <property type="entry name" value="WD40"/>
    <property type="match status" value="2"/>
</dbReference>
<dbReference type="PROSITE" id="PS50082">
    <property type="entry name" value="WD_REPEATS_2"/>
    <property type="match status" value="1"/>
</dbReference>
<dbReference type="InterPro" id="IPR015943">
    <property type="entry name" value="WD40/YVTN_repeat-like_dom_sf"/>
</dbReference>
<keyword evidence="3" id="KW-0963">Cytoplasm</keyword>
<protein>
    <recommendedName>
        <fullName evidence="3">Target of rapamycin complex subunit lst8</fullName>
        <shortName evidence="3">TORC subunit lst8</shortName>
    </recommendedName>
</protein>
<dbReference type="OrthoDB" id="400at2759"/>
<evidence type="ECO:0000256" key="2">
    <source>
        <dbReference type="PROSITE-ProRule" id="PRU00221"/>
    </source>
</evidence>
<dbReference type="PANTHER" id="PTHR19842:SF0">
    <property type="entry name" value="TARGET OF RAPAMYCIN COMPLEX SUBUNIT LST8"/>
    <property type="match status" value="1"/>
</dbReference>
<keyword evidence="5" id="KW-1185">Reference proteome</keyword>
<dbReference type="EMBL" id="OC881366">
    <property type="protein sequence ID" value="CAD7642232.1"/>
    <property type="molecule type" value="Genomic_DNA"/>
</dbReference>
<keyword evidence="3" id="KW-0677">Repeat</keyword>
<dbReference type="EMBL" id="CAJPIZ010026791">
    <property type="protein sequence ID" value="CAG2119101.1"/>
    <property type="molecule type" value="Genomic_DNA"/>
</dbReference>
<evidence type="ECO:0000313" key="5">
    <source>
        <dbReference type="Proteomes" id="UP000759131"/>
    </source>
</evidence>
<dbReference type="GO" id="GO:0031929">
    <property type="term" value="P:TOR signaling"/>
    <property type="evidence" value="ECO:0007669"/>
    <property type="project" value="UniProtKB-UniRule"/>
</dbReference>
<dbReference type="InterPro" id="IPR037588">
    <property type="entry name" value="MLST8"/>
</dbReference>
<reference evidence="4" key="1">
    <citation type="submission" date="2020-11" db="EMBL/GenBank/DDBJ databases">
        <authorList>
            <person name="Tran Van P."/>
        </authorList>
    </citation>
    <scope>NUCLEOTIDE SEQUENCE</scope>
</reference>
<comment type="subunit">
    <text evidence="3">Part of TORC1 complex. Part of the TORC2 complex.</text>
</comment>
<accession>A0A7R9LI90</accession>
<feature type="non-terminal residue" evidence="4">
    <location>
        <position position="1"/>
    </location>
</feature>
<dbReference type="GO" id="GO:0031932">
    <property type="term" value="C:TORC2 complex"/>
    <property type="evidence" value="ECO:0007669"/>
    <property type="project" value="UniProtKB-UniRule"/>
</dbReference>
<dbReference type="InterPro" id="IPR036322">
    <property type="entry name" value="WD40_repeat_dom_sf"/>
</dbReference>
<keyword evidence="2 3" id="KW-0853">WD repeat</keyword>
<evidence type="ECO:0000256" key="1">
    <source>
        <dbReference type="ARBA" id="ARBA00009890"/>
    </source>
</evidence>
<evidence type="ECO:0000313" key="4">
    <source>
        <dbReference type="EMBL" id="CAD7642232.1"/>
    </source>
</evidence>
<dbReference type="InterPro" id="IPR001680">
    <property type="entry name" value="WD40_rpt"/>
</dbReference>
<dbReference type="PROSITE" id="PS50294">
    <property type="entry name" value="WD_REPEATS_REGION"/>
    <property type="match status" value="1"/>
</dbReference>
<evidence type="ECO:0000256" key="3">
    <source>
        <dbReference type="RuleBase" id="RU369068"/>
    </source>
</evidence>